<evidence type="ECO:0000313" key="3">
    <source>
        <dbReference type="Proteomes" id="UP001314205"/>
    </source>
</evidence>
<dbReference type="PANTHER" id="PTHR36694">
    <property type="entry name" value="PASIFLORA 1, ISOFORM A-RELATED"/>
    <property type="match status" value="1"/>
</dbReference>
<keyword evidence="1" id="KW-1133">Transmembrane helix</keyword>
<dbReference type="AlphaFoldDB" id="A0AAV1KJQ6"/>
<name>A0AAV1KJQ6_9NEOP</name>
<dbReference type="EMBL" id="CAVLGL010000046">
    <property type="protein sequence ID" value="CAK1583020.1"/>
    <property type="molecule type" value="Genomic_DNA"/>
</dbReference>
<feature type="transmembrane region" description="Helical" evidence="1">
    <location>
        <begin position="94"/>
        <end position="114"/>
    </location>
</feature>
<keyword evidence="3" id="KW-1185">Reference proteome</keyword>
<sequence>MFCEIPKLLRCCFCLPLRKGALIFGYINIIFSVFMIGMYSYAVHHDIGFIMMYHGSTSELEDAVCIGIYCVEVVMNVVLVYGAHVRNLLFLKSFYYYAIATALMTFIVEIIGLASTFHIGLVIEMLALYVAGLCLHVYLIIVVRSLLIKLEISDSHAYENQLQQIVSGELKVESNGVYPSTVVPNDDA</sequence>
<evidence type="ECO:0000313" key="2">
    <source>
        <dbReference type="EMBL" id="CAK1583020.1"/>
    </source>
</evidence>
<accession>A0AAV1KJQ6</accession>
<keyword evidence="1" id="KW-0472">Membrane</keyword>
<keyword evidence="1" id="KW-0812">Transmembrane</keyword>
<feature type="transmembrane region" description="Helical" evidence="1">
    <location>
        <begin position="126"/>
        <end position="147"/>
    </location>
</feature>
<dbReference type="PANTHER" id="PTHR36694:SF11">
    <property type="entry name" value="LP21121P-RELATED"/>
    <property type="match status" value="1"/>
</dbReference>
<protein>
    <submittedName>
        <fullName evidence="2">Uncharacterized protein</fullName>
    </submittedName>
</protein>
<evidence type="ECO:0000256" key="1">
    <source>
        <dbReference type="SAM" id="Phobius"/>
    </source>
</evidence>
<dbReference type="Proteomes" id="UP001314205">
    <property type="component" value="Unassembled WGS sequence"/>
</dbReference>
<feature type="transmembrane region" description="Helical" evidence="1">
    <location>
        <begin position="21"/>
        <end position="43"/>
    </location>
</feature>
<feature type="transmembrane region" description="Helical" evidence="1">
    <location>
        <begin position="63"/>
        <end position="82"/>
    </location>
</feature>
<reference evidence="2 3" key="1">
    <citation type="submission" date="2023-11" db="EMBL/GenBank/DDBJ databases">
        <authorList>
            <person name="Hedman E."/>
            <person name="Englund M."/>
            <person name="Stromberg M."/>
            <person name="Nyberg Akerstrom W."/>
            <person name="Nylinder S."/>
            <person name="Jareborg N."/>
            <person name="Kallberg Y."/>
            <person name="Kronander E."/>
        </authorList>
    </citation>
    <scope>NUCLEOTIDE SEQUENCE [LARGE SCALE GENOMIC DNA]</scope>
</reference>
<proteinExistence type="predicted"/>
<gene>
    <name evidence="2" type="ORF">PARMNEM_LOCUS4471</name>
</gene>
<comment type="caution">
    <text evidence="2">The sequence shown here is derived from an EMBL/GenBank/DDBJ whole genome shotgun (WGS) entry which is preliminary data.</text>
</comment>
<organism evidence="2 3">
    <name type="scientific">Parnassius mnemosyne</name>
    <name type="common">clouded apollo</name>
    <dbReference type="NCBI Taxonomy" id="213953"/>
    <lineage>
        <taxon>Eukaryota</taxon>
        <taxon>Metazoa</taxon>
        <taxon>Ecdysozoa</taxon>
        <taxon>Arthropoda</taxon>
        <taxon>Hexapoda</taxon>
        <taxon>Insecta</taxon>
        <taxon>Pterygota</taxon>
        <taxon>Neoptera</taxon>
        <taxon>Endopterygota</taxon>
        <taxon>Lepidoptera</taxon>
        <taxon>Glossata</taxon>
        <taxon>Ditrysia</taxon>
        <taxon>Papilionoidea</taxon>
        <taxon>Papilionidae</taxon>
        <taxon>Parnassiinae</taxon>
        <taxon>Parnassini</taxon>
        <taxon>Parnassius</taxon>
        <taxon>Driopa</taxon>
    </lineage>
</organism>